<name>A8F3C0_PSELT</name>
<dbReference type="HOGENOM" id="CLU_645170_0_0_0"/>
<dbReference type="PANTHER" id="PTHR12526">
    <property type="entry name" value="GLYCOSYLTRANSFERASE"/>
    <property type="match status" value="1"/>
</dbReference>
<proteinExistence type="predicted"/>
<dbReference type="KEGG" id="tle:Tlet_0082"/>
<dbReference type="Proteomes" id="UP000002016">
    <property type="component" value="Chromosome"/>
</dbReference>
<dbReference type="SUPFAM" id="SSF53756">
    <property type="entry name" value="UDP-Glycosyltransferase/glycogen phosphorylase"/>
    <property type="match status" value="1"/>
</dbReference>
<dbReference type="STRING" id="416591.Tlet_0082"/>
<dbReference type="GO" id="GO:0016757">
    <property type="term" value="F:glycosyltransferase activity"/>
    <property type="evidence" value="ECO:0007669"/>
    <property type="project" value="InterPro"/>
</dbReference>
<sequence length="429" mass="50153">MKIALVHFRAGETDGVSLEMAKWKRVLEKMGHDVFYISGDLYEAGGVQISTISMRNQVNLWIHRNAFEKLSVDEKFFIRIFQKYVQQIRSELEAKAPPADIFIVNNIFSLGFNLAAAVAIDQYVRENKVKVIGHHHDFYWERERYSNSQMGFVEKILDDYFPPKNSNMMHVTINNIARNELISRKGVNSFVIPNVFDFDQPQWVIDDYNRDLRDKLGISDKDFVLLHATRIVERKAIEIAMDFAEYLQKFVKKEVHFVVGGFPEKESLGYFQKLQKKAANMKVKTHFAYPLLRQNRSNREEKFYSFWDIYAISDAITYTSVLEGWGNQLIEAVFARKPLIVFEYPVYKTDIKPLGFDFISLSDAVVWNEKTGFYEIDKNILQKAAKKLARLIGRTEELEKKVKQNFDVGKKYLSLESLEKRLDELMKNL</sequence>
<dbReference type="RefSeq" id="WP_012002135.1">
    <property type="nucleotide sequence ID" value="NC_009828.1"/>
</dbReference>
<protein>
    <submittedName>
        <fullName evidence="2">Glycosyl transferase group 1</fullName>
    </submittedName>
</protein>
<evidence type="ECO:0000313" key="2">
    <source>
        <dbReference type="EMBL" id="ABV32654.1"/>
    </source>
</evidence>
<feature type="domain" description="Glycosyl transferase family 1" evidence="1">
    <location>
        <begin position="211"/>
        <end position="348"/>
    </location>
</feature>
<reference evidence="2 3" key="1">
    <citation type="submission" date="2007-08" db="EMBL/GenBank/DDBJ databases">
        <title>Complete sequence of Thermotoga lettingae TMO.</title>
        <authorList>
            <consortium name="US DOE Joint Genome Institute"/>
            <person name="Copeland A."/>
            <person name="Lucas S."/>
            <person name="Lapidus A."/>
            <person name="Barry K."/>
            <person name="Glavina del Rio T."/>
            <person name="Dalin E."/>
            <person name="Tice H."/>
            <person name="Pitluck S."/>
            <person name="Foster B."/>
            <person name="Bruce D."/>
            <person name="Schmutz J."/>
            <person name="Larimer F."/>
            <person name="Land M."/>
            <person name="Hauser L."/>
            <person name="Kyrpides N."/>
            <person name="Mikhailova N."/>
            <person name="Nelson K."/>
            <person name="Gogarten J.P."/>
            <person name="Noll K."/>
            <person name="Richardson P."/>
        </authorList>
    </citation>
    <scope>NUCLEOTIDE SEQUENCE [LARGE SCALE GENOMIC DNA]</scope>
    <source>
        <strain evidence="3">ATCC BAA-301 / DSM 14385 / NBRC 107922 / TMO</strain>
    </source>
</reference>
<keyword evidence="3" id="KW-1185">Reference proteome</keyword>
<organism evidence="2 3">
    <name type="scientific">Pseudothermotoga lettingae (strain ATCC BAA-301 / DSM 14385 / NBRC 107922 / TMO)</name>
    <name type="common">Thermotoga lettingae</name>
    <dbReference type="NCBI Taxonomy" id="416591"/>
    <lineage>
        <taxon>Bacteria</taxon>
        <taxon>Thermotogati</taxon>
        <taxon>Thermotogota</taxon>
        <taxon>Thermotogae</taxon>
        <taxon>Thermotogales</taxon>
        <taxon>Thermotogaceae</taxon>
        <taxon>Pseudothermotoga</taxon>
    </lineage>
</organism>
<dbReference type="CDD" id="cd03801">
    <property type="entry name" value="GT4_PimA-like"/>
    <property type="match status" value="1"/>
</dbReference>
<dbReference type="InterPro" id="IPR001296">
    <property type="entry name" value="Glyco_trans_1"/>
</dbReference>
<gene>
    <name evidence="2" type="ordered locus">Tlet_0082</name>
</gene>
<dbReference type="eggNOG" id="COG0438">
    <property type="taxonomic scope" value="Bacteria"/>
</dbReference>
<evidence type="ECO:0000259" key="1">
    <source>
        <dbReference type="Pfam" id="PF00534"/>
    </source>
</evidence>
<dbReference type="PANTHER" id="PTHR12526:SF628">
    <property type="entry name" value="MANNOSYLGLUCOSYLGLYCERATE SYNTHASE"/>
    <property type="match status" value="1"/>
</dbReference>
<dbReference type="CAZy" id="GT4">
    <property type="family name" value="Glycosyltransferase Family 4"/>
</dbReference>
<keyword evidence="2" id="KW-0808">Transferase</keyword>
<dbReference type="OrthoDB" id="9762705at2"/>
<dbReference type="Gene3D" id="3.40.50.2000">
    <property type="entry name" value="Glycogen Phosphorylase B"/>
    <property type="match status" value="2"/>
</dbReference>
<evidence type="ECO:0000313" key="3">
    <source>
        <dbReference type="Proteomes" id="UP000002016"/>
    </source>
</evidence>
<dbReference type="AlphaFoldDB" id="A8F3C0"/>
<accession>A8F3C0</accession>
<dbReference type="EMBL" id="CP000812">
    <property type="protein sequence ID" value="ABV32654.1"/>
    <property type="molecule type" value="Genomic_DNA"/>
</dbReference>
<dbReference type="Pfam" id="PF00534">
    <property type="entry name" value="Glycos_transf_1"/>
    <property type="match status" value="1"/>
</dbReference>
<reference evidence="2 3" key="2">
    <citation type="journal article" date="2009" name="Proc. Natl. Acad. Sci. U.S.A.">
        <title>On the chimeric nature, thermophilic origin, and phylogenetic placement of the Thermotogales.</title>
        <authorList>
            <person name="Zhaxybayeva O."/>
            <person name="Swithers K.S."/>
            <person name="Lapierre P."/>
            <person name="Fournier G.P."/>
            <person name="Bickhart D.M."/>
            <person name="DeBoy R.T."/>
            <person name="Nelson K.E."/>
            <person name="Nesbo C.L."/>
            <person name="Doolittle W.F."/>
            <person name="Gogarten J.P."/>
            <person name="Noll K.M."/>
        </authorList>
    </citation>
    <scope>NUCLEOTIDE SEQUENCE [LARGE SCALE GENOMIC DNA]</scope>
    <source>
        <strain evidence="3">ATCC BAA-301 / DSM 14385 / NBRC 107922 / TMO</strain>
    </source>
</reference>